<dbReference type="PROSITE" id="PS51257">
    <property type="entry name" value="PROKAR_LIPOPROTEIN"/>
    <property type="match status" value="1"/>
</dbReference>
<dbReference type="Proteomes" id="UP000533598">
    <property type="component" value="Unassembled WGS sequence"/>
</dbReference>
<feature type="region of interest" description="Disordered" evidence="1">
    <location>
        <begin position="69"/>
        <end position="106"/>
    </location>
</feature>
<dbReference type="AlphaFoldDB" id="A0A7W7FXY9"/>
<dbReference type="EMBL" id="JACHMH010000001">
    <property type="protein sequence ID" value="MBB4681802.1"/>
    <property type="molecule type" value="Genomic_DNA"/>
</dbReference>
<comment type="caution">
    <text evidence="2">The sequence shown here is derived from an EMBL/GenBank/DDBJ whole genome shotgun (WGS) entry which is preliminary data.</text>
</comment>
<dbReference type="RefSeq" id="WP_185008653.1">
    <property type="nucleotide sequence ID" value="NZ_BAAAUI010000082.1"/>
</dbReference>
<evidence type="ECO:0000313" key="2">
    <source>
        <dbReference type="EMBL" id="MBB4681802.1"/>
    </source>
</evidence>
<dbReference type="Pfam" id="PF12079">
    <property type="entry name" value="DUF3558"/>
    <property type="match status" value="1"/>
</dbReference>
<protein>
    <recommendedName>
        <fullName evidence="4">DUF3558 domain-containing protein</fullName>
    </recommendedName>
</protein>
<organism evidence="2 3">
    <name type="scientific">Crossiella cryophila</name>
    <dbReference type="NCBI Taxonomy" id="43355"/>
    <lineage>
        <taxon>Bacteria</taxon>
        <taxon>Bacillati</taxon>
        <taxon>Actinomycetota</taxon>
        <taxon>Actinomycetes</taxon>
        <taxon>Pseudonocardiales</taxon>
        <taxon>Pseudonocardiaceae</taxon>
        <taxon>Crossiella</taxon>
    </lineage>
</organism>
<gene>
    <name evidence="2" type="ORF">HNR67_007920</name>
</gene>
<accession>A0A7W7FXY9</accession>
<name>A0A7W7FXY9_9PSEU</name>
<sequence>MRDRSILVAVLAVGGLVLAGCTGNGTAMTSSASPTTTTKAAATLPPRPKTIPVAGLDSCGVLTADQQQQLQVDRKPRLSQPDQTDHLGNRSCSFDKSNQDPRFGLRVTPVPQEGAEVWLKGERNVKVKQVTAGGFGAVETRIGDNSTSCHVVVDVAPGQSLDVMGTALTKEAFTTDQTCEKARVAAEMVMQTLSVRG</sequence>
<feature type="region of interest" description="Disordered" evidence="1">
    <location>
        <begin position="27"/>
        <end position="49"/>
    </location>
</feature>
<evidence type="ECO:0000313" key="3">
    <source>
        <dbReference type="Proteomes" id="UP000533598"/>
    </source>
</evidence>
<evidence type="ECO:0000256" key="1">
    <source>
        <dbReference type="SAM" id="MobiDB-lite"/>
    </source>
</evidence>
<evidence type="ECO:0008006" key="4">
    <source>
        <dbReference type="Google" id="ProtNLM"/>
    </source>
</evidence>
<reference evidence="2 3" key="1">
    <citation type="submission" date="2020-08" db="EMBL/GenBank/DDBJ databases">
        <title>Sequencing the genomes of 1000 actinobacteria strains.</title>
        <authorList>
            <person name="Klenk H.-P."/>
        </authorList>
    </citation>
    <scope>NUCLEOTIDE SEQUENCE [LARGE SCALE GENOMIC DNA]</scope>
    <source>
        <strain evidence="2 3">DSM 44230</strain>
    </source>
</reference>
<proteinExistence type="predicted"/>
<keyword evidence="3" id="KW-1185">Reference proteome</keyword>
<feature type="compositionally biased region" description="Low complexity" evidence="1">
    <location>
        <begin position="27"/>
        <end position="44"/>
    </location>
</feature>
<dbReference type="InterPro" id="IPR024520">
    <property type="entry name" value="DUF3558"/>
</dbReference>